<evidence type="ECO:0000313" key="4">
    <source>
        <dbReference type="Proteomes" id="UP001300383"/>
    </source>
</evidence>
<keyword evidence="1" id="KW-0456">Lyase</keyword>
<feature type="domain" description="Amidohydrolase-related" evidence="2">
    <location>
        <begin position="84"/>
        <end position="268"/>
    </location>
</feature>
<dbReference type="PANTHER" id="PTHR21240">
    <property type="entry name" value="2-AMINO-3-CARBOXYLMUCONATE-6-SEMIALDEHYDE DECARBOXYLASE"/>
    <property type="match status" value="1"/>
</dbReference>
<evidence type="ECO:0000256" key="1">
    <source>
        <dbReference type="ARBA" id="ARBA00023239"/>
    </source>
</evidence>
<dbReference type="AlphaFoldDB" id="A0AAP4EY59"/>
<protein>
    <submittedName>
        <fullName evidence="3">Amidohydrolase family protein</fullName>
    </submittedName>
</protein>
<dbReference type="Proteomes" id="UP001300383">
    <property type="component" value="Unassembled WGS sequence"/>
</dbReference>
<dbReference type="EMBL" id="JASGBQ010000015">
    <property type="protein sequence ID" value="MDI9242577.1"/>
    <property type="molecule type" value="Genomic_DNA"/>
</dbReference>
<keyword evidence="4" id="KW-1185">Reference proteome</keyword>
<dbReference type="Gene3D" id="3.20.20.140">
    <property type="entry name" value="Metal-dependent hydrolases"/>
    <property type="match status" value="1"/>
</dbReference>
<dbReference type="Pfam" id="PF04909">
    <property type="entry name" value="Amidohydro_2"/>
    <property type="match status" value="1"/>
</dbReference>
<dbReference type="InterPro" id="IPR006680">
    <property type="entry name" value="Amidohydro-rel"/>
</dbReference>
<comment type="caution">
    <text evidence="3">The sequence shown here is derived from an EMBL/GenBank/DDBJ whole genome shotgun (WGS) entry which is preliminary data.</text>
</comment>
<dbReference type="GO" id="GO:0005737">
    <property type="term" value="C:cytoplasm"/>
    <property type="evidence" value="ECO:0007669"/>
    <property type="project" value="TreeGrafter"/>
</dbReference>
<sequence>MKIIDAHIHYCPKKPYFDTIAREAGHENTESHLLREFKRLGIEHAVVMGNQTLDSDAASFPESLSWCVGIDERFFTEETPSWWYDRTERLLASKACVGIKLYPGYSHHYITDKKYEPIYELAEFFHKPVAVHTGATAGTGAMLKYSHPLIVDEAAVRFPGVRFVLCHLGNPWITDAAAVLDKNENVTADLSGILEGNPSMDQFLKDKAGYLSHIRTWLEYLDRYDKLMYGTDWPLANMEGYIAFTMSLIPEKKWDQVFYENARRIYGL</sequence>
<gene>
    <name evidence="3" type="ORF">QJ036_08860</name>
</gene>
<dbReference type="InterPro" id="IPR032466">
    <property type="entry name" value="Metal_Hydrolase"/>
</dbReference>
<accession>A0AAP4EY59</accession>
<name>A0AAP4EY59_9FIRM</name>
<dbReference type="RefSeq" id="WP_283231024.1">
    <property type="nucleotide sequence ID" value="NZ_JASGBQ010000015.1"/>
</dbReference>
<dbReference type="GO" id="GO:0016831">
    <property type="term" value="F:carboxy-lyase activity"/>
    <property type="evidence" value="ECO:0007669"/>
    <property type="project" value="InterPro"/>
</dbReference>
<organism evidence="3 4">
    <name type="scientific">Fusibacillus kribbianus</name>
    <dbReference type="NCBI Taxonomy" id="3044208"/>
    <lineage>
        <taxon>Bacteria</taxon>
        <taxon>Bacillati</taxon>
        <taxon>Bacillota</taxon>
        <taxon>Clostridia</taxon>
        <taxon>Lachnospirales</taxon>
        <taxon>Lachnospiraceae</taxon>
        <taxon>Fusibacillus</taxon>
    </lineage>
</organism>
<proteinExistence type="predicted"/>
<dbReference type="SUPFAM" id="SSF51556">
    <property type="entry name" value="Metallo-dependent hydrolases"/>
    <property type="match status" value="1"/>
</dbReference>
<evidence type="ECO:0000313" key="3">
    <source>
        <dbReference type="EMBL" id="MDI9242577.1"/>
    </source>
</evidence>
<dbReference type="GO" id="GO:0016787">
    <property type="term" value="F:hydrolase activity"/>
    <property type="evidence" value="ECO:0007669"/>
    <property type="project" value="InterPro"/>
</dbReference>
<dbReference type="CDD" id="cd01292">
    <property type="entry name" value="metallo-dependent_hydrolases"/>
    <property type="match status" value="1"/>
</dbReference>
<evidence type="ECO:0000259" key="2">
    <source>
        <dbReference type="Pfam" id="PF04909"/>
    </source>
</evidence>
<dbReference type="PANTHER" id="PTHR21240:SF28">
    <property type="entry name" value="ISO-OROTATE DECARBOXYLASE (EUROFUNG)"/>
    <property type="match status" value="1"/>
</dbReference>
<dbReference type="GO" id="GO:0019748">
    <property type="term" value="P:secondary metabolic process"/>
    <property type="evidence" value="ECO:0007669"/>
    <property type="project" value="TreeGrafter"/>
</dbReference>
<dbReference type="InterPro" id="IPR032465">
    <property type="entry name" value="ACMSD"/>
</dbReference>
<reference evidence="3 4" key="1">
    <citation type="submission" date="2023-05" db="EMBL/GenBank/DDBJ databases">
        <title>[ruminococcus] sp. nov., isolated from a pig farm feces dump.</title>
        <authorList>
            <person name="Chang Y.-H."/>
        </authorList>
    </citation>
    <scope>NUCLEOTIDE SEQUENCE [LARGE SCALE GENOMIC DNA]</scope>
    <source>
        <strain evidence="3 4">YH-rum2234</strain>
    </source>
</reference>